<accession>A0ABV9T4X1</accession>
<organism evidence="1 2">
    <name type="scientific">Negadavirga shengliensis</name>
    <dbReference type="NCBI Taxonomy" id="1389218"/>
    <lineage>
        <taxon>Bacteria</taxon>
        <taxon>Pseudomonadati</taxon>
        <taxon>Bacteroidota</taxon>
        <taxon>Cytophagia</taxon>
        <taxon>Cytophagales</taxon>
        <taxon>Cyclobacteriaceae</taxon>
        <taxon>Negadavirga</taxon>
    </lineage>
</organism>
<protein>
    <recommendedName>
        <fullName evidence="3">DUF4249 family protein</fullName>
    </recommendedName>
</protein>
<reference evidence="2" key="1">
    <citation type="journal article" date="2019" name="Int. J. Syst. Evol. Microbiol.">
        <title>The Global Catalogue of Microorganisms (GCM) 10K type strain sequencing project: providing services to taxonomists for standard genome sequencing and annotation.</title>
        <authorList>
            <consortium name="The Broad Institute Genomics Platform"/>
            <consortium name="The Broad Institute Genome Sequencing Center for Infectious Disease"/>
            <person name="Wu L."/>
            <person name="Ma J."/>
        </authorList>
    </citation>
    <scope>NUCLEOTIDE SEQUENCE [LARGE SCALE GENOMIC DNA]</scope>
    <source>
        <strain evidence="2">CGMCC 4.7466</strain>
    </source>
</reference>
<dbReference type="RefSeq" id="WP_377066746.1">
    <property type="nucleotide sequence ID" value="NZ_JBHSJJ010000012.1"/>
</dbReference>
<keyword evidence="2" id="KW-1185">Reference proteome</keyword>
<comment type="caution">
    <text evidence="1">The sequence shown here is derived from an EMBL/GenBank/DDBJ whole genome shotgun (WGS) entry which is preliminary data.</text>
</comment>
<gene>
    <name evidence="1" type="ORF">ACFPFU_18325</name>
</gene>
<proteinExistence type="predicted"/>
<dbReference type="EMBL" id="JBHSJJ010000012">
    <property type="protein sequence ID" value="MFC4873664.1"/>
    <property type="molecule type" value="Genomic_DNA"/>
</dbReference>
<evidence type="ECO:0000313" key="1">
    <source>
        <dbReference type="EMBL" id="MFC4873664.1"/>
    </source>
</evidence>
<dbReference type="Proteomes" id="UP001595818">
    <property type="component" value="Unassembled WGS sequence"/>
</dbReference>
<evidence type="ECO:0008006" key="3">
    <source>
        <dbReference type="Google" id="ProtNLM"/>
    </source>
</evidence>
<sequence length="222" mass="25942">MKVKSHIFSLVVLLGCFSCVSPPDNFPSVPEISFNNVEYIETNDADSLILTINFRDAEGDLGLNPRDIFPPFHELEYLKDGAGNYITYSNRPPNAPSFNNRDWVIFPLINNVEIKDTLWVRENPDYYNIFIKFFIKRSGEYTEFDWSKPPYYTTFNGRFPRILEEERGRAIEGQIRYAMLSLGWNSIFRTDTIRLDVQIQDRALNRSNMVSTPDFTLSQIRR</sequence>
<evidence type="ECO:0000313" key="2">
    <source>
        <dbReference type="Proteomes" id="UP001595818"/>
    </source>
</evidence>
<dbReference type="PROSITE" id="PS51257">
    <property type="entry name" value="PROKAR_LIPOPROTEIN"/>
    <property type="match status" value="1"/>
</dbReference>
<name>A0ABV9T4X1_9BACT</name>